<keyword evidence="1" id="KW-0472">Membrane</keyword>
<accession>K4ICP6</accession>
<dbReference type="OrthoDB" id="1403562at2"/>
<reference evidence="3" key="1">
    <citation type="submission" date="2006-03" db="EMBL/GenBank/DDBJ databases">
        <authorList>
            <person name="Bowman J."/>
            <person name="Ferriera S."/>
            <person name="Johnson J."/>
            <person name="Kravitz S."/>
            <person name="Halpern A."/>
            <person name="Remington K."/>
            <person name="Beeson K."/>
            <person name="Tran B."/>
            <person name="Rogers Y.-H."/>
            <person name="Friedman R."/>
            <person name="Venter J.C."/>
        </authorList>
    </citation>
    <scope>NUCLEOTIDE SEQUENCE [LARGE SCALE GENOMIC DNA]</scope>
    <source>
        <strain evidence="3">ATCC 700755</strain>
    </source>
</reference>
<keyword evidence="4" id="KW-1185">Reference proteome</keyword>
<feature type="transmembrane region" description="Helical" evidence="1">
    <location>
        <begin position="350"/>
        <end position="372"/>
    </location>
</feature>
<dbReference type="Pfam" id="PF05226">
    <property type="entry name" value="CHASE2"/>
    <property type="match status" value="1"/>
</dbReference>
<dbReference type="eggNOG" id="COG4252">
    <property type="taxonomic scope" value="Bacteria"/>
</dbReference>
<dbReference type="KEGG" id="ptq:P700755_001247"/>
<dbReference type="InterPro" id="IPR007890">
    <property type="entry name" value="CHASE2"/>
</dbReference>
<dbReference type="STRING" id="313595.P700755_001247"/>
<evidence type="ECO:0000259" key="2">
    <source>
        <dbReference type="SMART" id="SM01080"/>
    </source>
</evidence>
<feature type="transmembrane region" description="Helical" evidence="1">
    <location>
        <begin position="12"/>
        <end position="31"/>
    </location>
</feature>
<name>K4ICP6_PSYTT</name>
<dbReference type="AlphaFoldDB" id="K4ICP6"/>
<protein>
    <submittedName>
        <fullName evidence="3">CHASE2 superfamily protein</fullName>
    </submittedName>
</protein>
<feature type="transmembrane region" description="Helical" evidence="1">
    <location>
        <begin position="325"/>
        <end position="344"/>
    </location>
</feature>
<evidence type="ECO:0000256" key="1">
    <source>
        <dbReference type="SAM" id="Phobius"/>
    </source>
</evidence>
<dbReference type="RefSeq" id="WP_015023790.1">
    <property type="nucleotide sequence ID" value="NC_018721.1"/>
</dbReference>
<dbReference type="HOGENOM" id="CLU_705219_0_0_10"/>
<reference evidence="3" key="2">
    <citation type="submission" date="2012-09" db="EMBL/GenBank/DDBJ databases">
        <title>The complete sequence of Psychroflexus torquis an extreme psychrophile from sea-ice that is stimulated by light.</title>
        <authorList>
            <person name="Feng S."/>
            <person name="Powell S.M."/>
            <person name="Bowman J.P."/>
        </authorList>
    </citation>
    <scope>NUCLEOTIDE SEQUENCE [LARGE SCALE GENOMIC DNA]</scope>
    <source>
        <strain evidence="3">ATCC 700755</strain>
    </source>
</reference>
<evidence type="ECO:0000313" key="3">
    <source>
        <dbReference type="EMBL" id="AFU68184.1"/>
    </source>
</evidence>
<dbReference type="Proteomes" id="UP000008514">
    <property type="component" value="Chromosome"/>
</dbReference>
<feature type="transmembrane region" description="Helical" evidence="1">
    <location>
        <begin position="295"/>
        <end position="313"/>
    </location>
</feature>
<evidence type="ECO:0000313" key="4">
    <source>
        <dbReference type="Proteomes" id="UP000008514"/>
    </source>
</evidence>
<sequence length="390" mass="44936">MPKKGIGKIWLDALYCTIFSIIVSGILYFILINATVLNPFTKAFKDFSFTDVYYSKLFHEPKGVNDIIIINIKQSDRLTIALAIDKVSKQKPKAIGLDILFKEKKNSYIDSILKRTLQKNRNIITPYFFDKDTIIKNHDYFNNGDEKLGYININLKKQDGVIRDFVGVRKMPNVAYSFSTQIALTSGYIKNENTLKRLEDELPINYIGNENSFLTYDIEEILENKPIPAIKDAIVLFGYLGTPTANIYDVEDKHFTPLNTKIAGRSLPDMYGIVIHANIVKMLTEDNFVKKIPSFITYSIAIACCFLGIFLGLKIFKRSPLLFDLLIKIIQLVVSIVLLYITLLLLKFNIYIYITPILVLTLFGLEMIIFYIHMLTYIKKRFKWESHLLN</sequence>
<feature type="domain" description="CHASE2" evidence="2">
    <location>
        <begin position="42"/>
        <end position="312"/>
    </location>
</feature>
<dbReference type="EMBL" id="CP003879">
    <property type="protein sequence ID" value="AFU68184.1"/>
    <property type="molecule type" value="Genomic_DNA"/>
</dbReference>
<gene>
    <name evidence="3" type="ordered locus">P700755_001247</name>
</gene>
<keyword evidence="1" id="KW-1133">Transmembrane helix</keyword>
<dbReference type="SMART" id="SM01080">
    <property type="entry name" value="CHASE2"/>
    <property type="match status" value="1"/>
</dbReference>
<keyword evidence="1" id="KW-0812">Transmembrane</keyword>
<proteinExistence type="predicted"/>
<organism evidence="3 4">
    <name type="scientific">Psychroflexus torquis (strain ATCC 700755 / CIP 106069 / ACAM 623)</name>
    <dbReference type="NCBI Taxonomy" id="313595"/>
    <lineage>
        <taxon>Bacteria</taxon>
        <taxon>Pseudomonadati</taxon>
        <taxon>Bacteroidota</taxon>
        <taxon>Flavobacteriia</taxon>
        <taxon>Flavobacteriales</taxon>
        <taxon>Flavobacteriaceae</taxon>
        <taxon>Psychroflexus</taxon>
    </lineage>
</organism>